<dbReference type="GO" id="GO:0016747">
    <property type="term" value="F:acyltransferase activity, transferring groups other than amino-acyl groups"/>
    <property type="evidence" value="ECO:0007669"/>
    <property type="project" value="InterPro"/>
</dbReference>
<evidence type="ECO:0000256" key="1">
    <source>
        <dbReference type="ARBA" id="ARBA00022801"/>
    </source>
</evidence>
<dbReference type="Proteomes" id="UP000194474">
    <property type="component" value="Unassembled WGS sequence"/>
</dbReference>
<dbReference type="GO" id="GO:0016787">
    <property type="term" value="F:hydrolase activity"/>
    <property type="evidence" value="ECO:0007669"/>
    <property type="project" value="UniProtKB-KW"/>
</dbReference>
<dbReference type="AlphaFoldDB" id="A0A1Y6F9W4"/>
<evidence type="ECO:0000313" key="4">
    <source>
        <dbReference type="Proteomes" id="UP000194474"/>
    </source>
</evidence>
<dbReference type="RefSeq" id="WP_086470169.1">
    <property type="nucleotide sequence ID" value="NZ_FXWK01000001.1"/>
</dbReference>
<proteinExistence type="predicted"/>
<dbReference type="PROSITE" id="PS51186">
    <property type="entry name" value="GNAT"/>
    <property type="match status" value="1"/>
</dbReference>
<keyword evidence="3" id="KW-0808">Transferase</keyword>
<reference evidence="4" key="1">
    <citation type="submission" date="2017-04" db="EMBL/GenBank/DDBJ databases">
        <authorList>
            <person name="Varghese N."/>
            <person name="Submissions S."/>
        </authorList>
    </citation>
    <scope>NUCLEOTIDE SEQUENCE [LARGE SCALE GENOMIC DNA]</scope>
</reference>
<dbReference type="SUPFAM" id="SSF55729">
    <property type="entry name" value="Acyl-CoA N-acyltransferases (Nat)"/>
    <property type="match status" value="1"/>
</dbReference>
<dbReference type="EMBL" id="FXWK01000001">
    <property type="protein sequence ID" value="SMQ70361.1"/>
    <property type="molecule type" value="Genomic_DNA"/>
</dbReference>
<dbReference type="PROSITE" id="PS00136">
    <property type="entry name" value="SUBTILASE_ASP"/>
    <property type="match status" value="1"/>
</dbReference>
<keyword evidence="4" id="KW-1185">Reference proteome</keyword>
<dbReference type="Pfam" id="PF00583">
    <property type="entry name" value="Acetyltransf_1"/>
    <property type="match status" value="1"/>
</dbReference>
<name>A0A1Y6F9W4_9HYPH</name>
<dbReference type="InterPro" id="IPR000182">
    <property type="entry name" value="GNAT_dom"/>
</dbReference>
<dbReference type="Gene3D" id="3.40.630.30">
    <property type="match status" value="1"/>
</dbReference>
<protein>
    <submittedName>
        <fullName evidence="3">Acetyltransferase (GNAT) family protein</fullName>
    </submittedName>
</protein>
<dbReference type="InterPro" id="IPR023827">
    <property type="entry name" value="Peptidase_S8_Asp-AS"/>
</dbReference>
<dbReference type="InterPro" id="IPR016181">
    <property type="entry name" value="Acyl_CoA_acyltransferase"/>
</dbReference>
<evidence type="ECO:0000313" key="3">
    <source>
        <dbReference type="EMBL" id="SMQ70361.1"/>
    </source>
</evidence>
<evidence type="ECO:0000259" key="2">
    <source>
        <dbReference type="PROSITE" id="PS51186"/>
    </source>
</evidence>
<keyword evidence="1" id="KW-0378">Hydrolase</keyword>
<feature type="domain" description="N-acetyltransferase" evidence="2">
    <location>
        <begin position="2"/>
        <end position="129"/>
    </location>
</feature>
<dbReference type="OrthoDB" id="4549080at2"/>
<accession>A0A1Y6F9W4</accession>
<sequence length="129" mass="14296">MITYRVDPHPDAAELDAFWRRAWGSAPPERYGQVLSRSLGHLGAFDGKRLIGFVNVAWDGGVHAFILDTGVDPDFRRRGIATDLVRRAADIARLGGAHWLHVDFEPHLAPFYRACGFRPTEAGLMSLVG</sequence>
<dbReference type="CDD" id="cd04301">
    <property type="entry name" value="NAT_SF"/>
    <property type="match status" value="1"/>
</dbReference>
<organism evidence="3 4">
    <name type="scientific">Devosia lucknowensis</name>
    <dbReference type="NCBI Taxonomy" id="1096929"/>
    <lineage>
        <taxon>Bacteria</taxon>
        <taxon>Pseudomonadati</taxon>
        <taxon>Pseudomonadota</taxon>
        <taxon>Alphaproteobacteria</taxon>
        <taxon>Hyphomicrobiales</taxon>
        <taxon>Devosiaceae</taxon>
        <taxon>Devosia</taxon>
    </lineage>
</organism>
<gene>
    <name evidence="3" type="ORF">SAMN06295905_1892</name>
</gene>